<evidence type="ECO:0000256" key="2">
    <source>
        <dbReference type="ARBA" id="ARBA00023043"/>
    </source>
</evidence>
<feature type="repeat" description="ANK" evidence="3">
    <location>
        <begin position="619"/>
        <end position="651"/>
    </location>
</feature>
<dbReference type="PANTHER" id="PTHR24171:SF8">
    <property type="entry name" value="BRCA1-ASSOCIATED RING DOMAIN PROTEIN 1"/>
    <property type="match status" value="1"/>
</dbReference>
<feature type="repeat" description="ANK" evidence="3">
    <location>
        <begin position="752"/>
        <end position="784"/>
    </location>
</feature>
<dbReference type="Proteomes" id="UP000325902">
    <property type="component" value="Unassembled WGS sequence"/>
</dbReference>
<dbReference type="OrthoDB" id="3800849at2759"/>
<feature type="repeat" description="ANK" evidence="3">
    <location>
        <begin position="786"/>
        <end position="818"/>
    </location>
</feature>
<dbReference type="SMART" id="SM00248">
    <property type="entry name" value="ANK"/>
    <property type="match status" value="10"/>
</dbReference>
<dbReference type="PANTHER" id="PTHR24171">
    <property type="entry name" value="ANKYRIN REPEAT DOMAIN-CONTAINING PROTEIN 39-RELATED"/>
    <property type="match status" value="1"/>
</dbReference>
<evidence type="ECO:0000313" key="4">
    <source>
        <dbReference type="EMBL" id="KAB2572632.1"/>
    </source>
</evidence>
<dbReference type="PROSITE" id="PS50297">
    <property type="entry name" value="ANK_REP_REGION"/>
    <property type="match status" value="7"/>
</dbReference>
<dbReference type="Pfam" id="PF00023">
    <property type="entry name" value="Ank"/>
    <property type="match status" value="2"/>
</dbReference>
<dbReference type="Gene3D" id="1.25.40.20">
    <property type="entry name" value="Ankyrin repeat-containing domain"/>
    <property type="match status" value="3"/>
</dbReference>
<feature type="repeat" description="ANK" evidence="3">
    <location>
        <begin position="652"/>
        <end position="684"/>
    </location>
</feature>
<keyword evidence="5" id="KW-1185">Reference proteome</keyword>
<dbReference type="InterPro" id="IPR002110">
    <property type="entry name" value="Ankyrin_rpt"/>
</dbReference>
<reference evidence="4 5" key="1">
    <citation type="journal article" date="2019" name="Sci. Rep.">
        <title>A multi-omics analysis of the grapevine pathogen Lasiodiplodia theobromae reveals that temperature affects the expression of virulence- and pathogenicity-related genes.</title>
        <authorList>
            <person name="Felix C."/>
            <person name="Meneses R."/>
            <person name="Goncalves M.F.M."/>
            <person name="Tilleman L."/>
            <person name="Duarte A.S."/>
            <person name="Jorrin-Novo J.V."/>
            <person name="Van de Peer Y."/>
            <person name="Deforce D."/>
            <person name="Van Nieuwerburgh F."/>
            <person name="Esteves A.C."/>
            <person name="Alves A."/>
        </authorList>
    </citation>
    <scope>NUCLEOTIDE SEQUENCE [LARGE SCALE GENOMIC DNA]</scope>
    <source>
        <strain evidence="4 5">LA-SOL3</strain>
    </source>
</reference>
<evidence type="ECO:0000313" key="5">
    <source>
        <dbReference type="Proteomes" id="UP000325902"/>
    </source>
</evidence>
<keyword evidence="1" id="KW-0677">Repeat</keyword>
<dbReference type="InterPro" id="IPR036770">
    <property type="entry name" value="Ankyrin_rpt-contain_sf"/>
</dbReference>
<dbReference type="PRINTS" id="PR01415">
    <property type="entry name" value="ANKYRIN"/>
</dbReference>
<evidence type="ECO:0000256" key="1">
    <source>
        <dbReference type="ARBA" id="ARBA00022737"/>
    </source>
</evidence>
<dbReference type="EMBL" id="VCHE01000074">
    <property type="protein sequence ID" value="KAB2572632.1"/>
    <property type="molecule type" value="Genomic_DNA"/>
</dbReference>
<feature type="repeat" description="ANK" evidence="3">
    <location>
        <begin position="819"/>
        <end position="851"/>
    </location>
</feature>
<organism evidence="4 5">
    <name type="scientific">Lasiodiplodia theobromae</name>
    <dbReference type="NCBI Taxonomy" id="45133"/>
    <lineage>
        <taxon>Eukaryota</taxon>
        <taxon>Fungi</taxon>
        <taxon>Dikarya</taxon>
        <taxon>Ascomycota</taxon>
        <taxon>Pezizomycotina</taxon>
        <taxon>Dothideomycetes</taxon>
        <taxon>Dothideomycetes incertae sedis</taxon>
        <taxon>Botryosphaeriales</taxon>
        <taxon>Botryosphaeriaceae</taxon>
        <taxon>Lasiodiplodia</taxon>
    </lineage>
</organism>
<dbReference type="AlphaFoldDB" id="A0A5N5D5B5"/>
<comment type="caution">
    <text evidence="4">The sequence shown here is derived from an EMBL/GenBank/DDBJ whole genome shotgun (WGS) entry which is preliminary data.</text>
</comment>
<feature type="repeat" description="ANK" evidence="3">
    <location>
        <begin position="685"/>
        <end position="717"/>
    </location>
</feature>
<name>A0A5N5D5B5_9PEZI</name>
<protein>
    <submittedName>
        <fullName evidence="4">Ankyrin-3</fullName>
    </submittedName>
</protein>
<sequence>MSHDTAPSPQEILDAFQKATTTFNLCPNRVWAVAREDLPRLIQAAKAIRVLDDHKQCTIDFCEHSQRDFTAVEQRHECRKGVTRRQHCRTHVFSTSTLNSAALRGSSSTVWALDGIRILAAHRPYMAISHVWSDGTGAGSWPAGQVNICLYAFFRRIAEQLGCEGMWWDTISIPRSKAARARAIRRIQKSYQDAKMTLVHDCFLRNSRWVDAEAACFAILMSPWFSRGWTALELANSRKVKVLFKGRHGFLTKDLDEEILAKDENASEAHKRATNLIKSLRRGVTTLDDLLVVLGARCTSWPKDMAMISGLLVGVDISPQGQSRDVLQQDVYKRILTKIGRLAAGHLFHNSATIGKGSSWCPINLFSMPISGQNPTLMVDDNLDVIGKWDIIPVDEPLEENCIWNGTHLMLQMQLKLALQDVDKCVLLTECATQTVDRALLVKVMHRKGTEKLPCFQYIGALHFHPTLPKTRHIKLEVRILGDSNSHTVNDRANAWEYVKKMASVDKSRLKEERKKATIRSGDKAVMALWPTGNRPVHEPGTGRTALHYAILKEDHVSFRRLVKISNIEMQDALKKLPFHLAAERGHANTLQQLLDELSSKYKDDIGRRKAILDTQCVRGQTTLHCAAFACSEKIVDILLKAGANPNLTDNNKNTPLHIAVASACEPVVARLLAARANPNIADNNGSTALHMAVKNGSAPIIARLLKAKADPNLMDNSKNTPLHVAIRYRFQPAITRLLADPRCDINTAKPSGSTALYSAVELGNGPLVRQLVESGADVNKVSGRKKEVPLRKAIASGCRPLIEFLISSGADVDARDADRVSLLHVAVEQGDKATMLLLLRKGACVDARDKAKLTPLHYAARKGRKSLVELLVSNGARVTARGYRGSTPLDFAKRMRYDKIVDILR</sequence>
<keyword evidence="2 3" id="KW-0040">ANK repeat</keyword>
<feature type="repeat" description="ANK" evidence="3">
    <location>
        <begin position="852"/>
        <end position="884"/>
    </location>
</feature>
<dbReference type="Pfam" id="PF12796">
    <property type="entry name" value="Ank_2"/>
    <property type="match status" value="2"/>
</dbReference>
<evidence type="ECO:0000256" key="3">
    <source>
        <dbReference type="PROSITE-ProRule" id="PRU00023"/>
    </source>
</evidence>
<dbReference type="SUPFAM" id="SSF48403">
    <property type="entry name" value="Ankyrin repeat"/>
    <property type="match status" value="1"/>
</dbReference>
<gene>
    <name evidence="4" type="primary">Ank3_1</name>
    <name evidence="4" type="ORF">DBV05_g8727</name>
</gene>
<proteinExistence type="predicted"/>
<accession>A0A5N5D5B5</accession>
<dbReference type="PROSITE" id="PS50088">
    <property type="entry name" value="ANK_REPEAT"/>
    <property type="match status" value="7"/>
</dbReference>